<sequence length="239" mass="26281">MGPGLLGSFGGKSCATDVLRNRPVIFVHGIMFRAGNWMLNYYHFLLNGYTSAELYATTWGDGGATLLCQKTFTCEDVKQVRQFIIAVNEYTGTQVDVIGFSGGVAISRKAILGGCCVDTGEALGDPLTESINTYVAVAGVAYGMESCLDQEAGNLINGVNCNSAYMRDVNFPPHRYEGTYSYFIYSESDEIIRKNCCGHLCPELKNALAFKCEKYMLHPSIIVLTEDVQLKMVQHRFGI</sequence>
<organism evidence="1 2">
    <name type="scientific">Panagrolaimus sp. PS1159</name>
    <dbReference type="NCBI Taxonomy" id="55785"/>
    <lineage>
        <taxon>Eukaryota</taxon>
        <taxon>Metazoa</taxon>
        <taxon>Ecdysozoa</taxon>
        <taxon>Nematoda</taxon>
        <taxon>Chromadorea</taxon>
        <taxon>Rhabditida</taxon>
        <taxon>Tylenchina</taxon>
        <taxon>Panagrolaimomorpha</taxon>
        <taxon>Panagrolaimoidea</taxon>
        <taxon>Panagrolaimidae</taxon>
        <taxon>Panagrolaimus</taxon>
    </lineage>
</organism>
<name>A0AC35F6D4_9BILA</name>
<dbReference type="WBParaSite" id="PS1159_v2.g14237.t1">
    <property type="protein sequence ID" value="PS1159_v2.g14237.t1"/>
    <property type="gene ID" value="PS1159_v2.g14237"/>
</dbReference>
<evidence type="ECO:0000313" key="1">
    <source>
        <dbReference type="Proteomes" id="UP000887580"/>
    </source>
</evidence>
<evidence type="ECO:0000313" key="2">
    <source>
        <dbReference type="WBParaSite" id="PS1159_v2.g14237.t1"/>
    </source>
</evidence>
<protein>
    <submittedName>
        <fullName evidence="2">Triacylglycerol lipase</fullName>
    </submittedName>
</protein>
<reference evidence="2" key="1">
    <citation type="submission" date="2022-11" db="UniProtKB">
        <authorList>
            <consortium name="WormBaseParasite"/>
        </authorList>
    </citation>
    <scope>IDENTIFICATION</scope>
</reference>
<accession>A0AC35F6D4</accession>
<dbReference type="Proteomes" id="UP000887580">
    <property type="component" value="Unplaced"/>
</dbReference>
<proteinExistence type="predicted"/>